<sequence length="395" mass="47375">MKLDKNKKYIIGVSGGPDSMYLLEFLKKEQIKNVIVCHVNYHYRKESNYDQKIVEDYCAINDLKLKVLNVDQDYKKLNSNFESWAREVRYNFFLKIAKENNFENLLLGHNLNDSIETFIMQKQRNNLVSFFGIKKISKNKILDVYRPLLNVKKSEILKFLNENKIKYALDDTNNDEKYKRNKIRKSLNENDFELIVNEINFKNLELNKIMNKVDSFIKSNIDKESLNLNQNLQTSELDFIQRCIFEWLKRIKKDFLIYNRSNKTLNEIAKKIKLSNKAFWEIQIENFIIFKDYNKLKIINKNLKTKKTVKINSEEDFKKIIFFINYKEIVGVIKRDGLLFPYVVTNDYNYYKTRTKVGNKKTNRFFIDKKINNYNRIAKAVVFSTKDYKILNKIK</sequence>
<evidence type="ECO:0000256" key="5">
    <source>
        <dbReference type="ARBA" id="ARBA00048539"/>
    </source>
</evidence>
<dbReference type="GO" id="GO:0006400">
    <property type="term" value="P:tRNA modification"/>
    <property type="evidence" value="ECO:0007669"/>
    <property type="project" value="UniProtKB-UniRule"/>
</dbReference>
<dbReference type="SUPFAM" id="SSF52402">
    <property type="entry name" value="Adenine nucleotide alpha hydrolases-like"/>
    <property type="match status" value="1"/>
</dbReference>
<proteinExistence type="inferred from homology"/>
<comment type="function">
    <text evidence="6">Ligates lysine onto the cytidine present at position 34 of the AUA codon-specific tRNA(Ile) that contains the anticodon CAU, in an ATP-dependent manner. Cytidine is converted to lysidine, thus changing the amino acid specificity of the tRNA from methionine to isoleucine.</text>
</comment>
<gene>
    <name evidence="6 8" type="primary">tilS</name>
    <name evidence="8" type="ORF">EELLY_v1c04680</name>
</gene>
<dbReference type="GO" id="GO:0005737">
    <property type="term" value="C:cytoplasm"/>
    <property type="evidence" value="ECO:0007669"/>
    <property type="project" value="UniProtKB-SubCell"/>
</dbReference>
<keyword evidence="3 6" id="KW-0547">Nucleotide-binding</keyword>
<dbReference type="RefSeq" id="WP_104205877.1">
    <property type="nucleotide sequence ID" value="NZ_PHND01000001.1"/>
</dbReference>
<dbReference type="GO" id="GO:0032267">
    <property type="term" value="F:tRNA(Ile)-lysidine synthase activity"/>
    <property type="evidence" value="ECO:0007669"/>
    <property type="project" value="UniProtKB-EC"/>
</dbReference>
<keyword evidence="9" id="KW-1185">Reference proteome</keyword>
<name>A0A8E2UE66_9MOLU</name>
<dbReference type="AlphaFoldDB" id="A0A8E2UE66"/>
<comment type="caution">
    <text evidence="8">The sequence shown here is derived from an EMBL/GenBank/DDBJ whole genome shotgun (WGS) entry which is preliminary data.</text>
</comment>
<dbReference type="CDD" id="cd01992">
    <property type="entry name" value="TilS_N"/>
    <property type="match status" value="1"/>
</dbReference>
<dbReference type="Pfam" id="PF01171">
    <property type="entry name" value="ATP_bind_3"/>
    <property type="match status" value="1"/>
</dbReference>
<dbReference type="InterPro" id="IPR012094">
    <property type="entry name" value="tRNA_Ile_lys_synt"/>
</dbReference>
<protein>
    <recommendedName>
        <fullName evidence="6">tRNA(Ile)-lysidine synthase</fullName>
        <ecNumber evidence="6">6.3.4.19</ecNumber>
    </recommendedName>
    <alternativeName>
        <fullName evidence="6">tRNA(Ile)-2-lysyl-cytidine synthase</fullName>
    </alternativeName>
    <alternativeName>
        <fullName evidence="6">tRNA(Ile)-lysidine synthetase</fullName>
    </alternativeName>
</protein>
<dbReference type="PANTHER" id="PTHR43033">
    <property type="entry name" value="TRNA(ILE)-LYSIDINE SYNTHASE-RELATED"/>
    <property type="match status" value="1"/>
</dbReference>
<accession>A0A8E2UE66</accession>
<evidence type="ECO:0000256" key="2">
    <source>
        <dbReference type="ARBA" id="ARBA00022694"/>
    </source>
</evidence>
<dbReference type="Gene3D" id="3.40.50.620">
    <property type="entry name" value="HUPs"/>
    <property type="match status" value="1"/>
</dbReference>
<comment type="subcellular location">
    <subcellularLocation>
        <location evidence="6">Cytoplasm</location>
    </subcellularLocation>
</comment>
<comment type="domain">
    <text evidence="6">The N-terminal region contains the highly conserved SGGXDS motif, predicted to be a P-loop motif involved in ATP binding.</text>
</comment>
<dbReference type="HAMAP" id="MF_01161">
    <property type="entry name" value="tRNA_Ile_lys_synt"/>
    <property type="match status" value="1"/>
</dbReference>
<dbReference type="EMBL" id="PHND01000001">
    <property type="protein sequence ID" value="PPE04788.1"/>
    <property type="molecule type" value="Genomic_DNA"/>
</dbReference>
<organism evidence="8 9">
    <name type="scientific">Entomoplasma ellychniae</name>
    <dbReference type="NCBI Taxonomy" id="2114"/>
    <lineage>
        <taxon>Bacteria</taxon>
        <taxon>Bacillati</taxon>
        <taxon>Mycoplasmatota</taxon>
        <taxon>Mollicutes</taxon>
        <taxon>Entomoplasmatales</taxon>
        <taxon>Entomoplasmataceae</taxon>
        <taxon>Entomoplasma</taxon>
    </lineage>
</organism>
<evidence type="ECO:0000259" key="7">
    <source>
        <dbReference type="Pfam" id="PF01171"/>
    </source>
</evidence>
<dbReference type="PANTHER" id="PTHR43033:SF1">
    <property type="entry name" value="TRNA(ILE)-LYSIDINE SYNTHASE-RELATED"/>
    <property type="match status" value="1"/>
</dbReference>
<evidence type="ECO:0000313" key="8">
    <source>
        <dbReference type="EMBL" id="PPE04788.1"/>
    </source>
</evidence>
<keyword evidence="4 6" id="KW-0067">ATP-binding</keyword>
<reference evidence="8 9" key="1">
    <citation type="submission" date="2017-11" db="EMBL/GenBank/DDBJ databases">
        <title>Genome sequence of Entomoplasma ellychniae ELCN-1 (ATCC 43707).</title>
        <authorList>
            <person name="Lo W.-S."/>
            <person name="Gasparich G.E."/>
            <person name="Kuo C.-H."/>
        </authorList>
    </citation>
    <scope>NUCLEOTIDE SEQUENCE [LARGE SCALE GENOMIC DNA]</scope>
    <source>
        <strain evidence="8 9">ELCN-1</strain>
    </source>
</reference>
<dbReference type="Proteomes" id="UP000239010">
    <property type="component" value="Unassembled WGS sequence"/>
</dbReference>
<dbReference type="EC" id="6.3.4.19" evidence="6"/>
<evidence type="ECO:0000256" key="1">
    <source>
        <dbReference type="ARBA" id="ARBA00022598"/>
    </source>
</evidence>
<keyword evidence="2 6" id="KW-0819">tRNA processing</keyword>
<dbReference type="GO" id="GO:0005524">
    <property type="term" value="F:ATP binding"/>
    <property type="evidence" value="ECO:0007669"/>
    <property type="project" value="UniProtKB-UniRule"/>
</dbReference>
<dbReference type="InterPro" id="IPR012795">
    <property type="entry name" value="tRNA_Ile_lys_synt_N"/>
</dbReference>
<feature type="domain" description="tRNA(Ile)-lysidine/2-thiocytidine synthase N-terminal" evidence="7">
    <location>
        <begin position="8"/>
        <end position="185"/>
    </location>
</feature>
<keyword evidence="1 6" id="KW-0436">Ligase</keyword>
<dbReference type="InterPro" id="IPR011063">
    <property type="entry name" value="TilS/TtcA_N"/>
</dbReference>
<keyword evidence="6" id="KW-0963">Cytoplasm</keyword>
<evidence type="ECO:0000313" key="9">
    <source>
        <dbReference type="Proteomes" id="UP000239010"/>
    </source>
</evidence>
<comment type="similarity">
    <text evidence="6">Belongs to the tRNA(Ile)-lysidine synthase family.</text>
</comment>
<dbReference type="InterPro" id="IPR014729">
    <property type="entry name" value="Rossmann-like_a/b/a_fold"/>
</dbReference>
<feature type="binding site" evidence="6">
    <location>
        <begin position="14"/>
        <end position="19"/>
    </location>
    <ligand>
        <name>ATP</name>
        <dbReference type="ChEBI" id="CHEBI:30616"/>
    </ligand>
</feature>
<comment type="catalytic activity">
    <reaction evidence="5 6">
        <text>cytidine(34) in tRNA(Ile2) + L-lysine + ATP = lysidine(34) in tRNA(Ile2) + AMP + diphosphate + H(+)</text>
        <dbReference type="Rhea" id="RHEA:43744"/>
        <dbReference type="Rhea" id="RHEA-COMP:10625"/>
        <dbReference type="Rhea" id="RHEA-COMP:10670"/>
        <dbReference type="ChEBI" id="CHEBI:15378"/>
        <dbReference type="ChEBI" id="CHEBI:30616"/>
        <dbReference type="ChEBI" id="CHEBI:32551"/>
        <dbReference type="ChEBI" id="CHEBI:33019"/>
        <dbReference type="ChEBI" id="CHEBI:82748"/>
        <dbReference type="ChEBI" id="CHEBI:83665"/>
        <dbReference type="ChEBI" id="CHEBI:456215"/>
        <dbReference type="EC" id="6.3.4.19"/>
    </reaction>
</comment>
<evidence type="ECO:0000256" key="4">
    <source>
        <dbReference type="ARBA" id="ARBA00022840"/>
    </source>
</evidence>
<dbReference type="NCBIfam" id="TIGR02432">
    <property type="entry name" value="lysidine_TilS_N"/>
    <property type="match status" value="1"/>
</dbReference>
<evidence type="ECO:0000256" key="3">
    <source>
        <dbReference type="ARBA" id="ARBA00022741"/>
    </source>
</evidence>
<evidence type="ECO:0000256" key="6">
    <source>
        <dbReference type="HAMAP-Rule" id="MF_01161"/>
    </source>
</evidence>